<organism evidence="3 4">
    <name type="scientific">Pomacea canaliculata</name>
    <name type="common">Golden apple snail</name>
    <dbReference type="NCBI Taxonomy" id="400727"/>
    <lineage>
        <taxon>Eukaryota</taxon>
        <taxon>Metazoa</taxon>
        <taxon>Spiralia</taxon>
        <taxon>Lophotrochozoa</taxon>
        <taxon>Mollusca</taxon>
        <taxon>Gastropoda</taxon>
        <taxon>Caenogastropoda</taxon>
        <taxon>Architaenioglossa</taxon>
        <taxon>Ampullarioidea</taxon>
        <taxon>Ampullariidae</taxon>
        <taxon>Pomacea</taxon>
    </lineage>
</organism>
<name>A0A2T7NTE4_POMCA</name>
<sequence length="143" mass="15726">MIEVTGFVADTMSNINNQAAKVVDGNDDVDDDGNDICERMCRGLGVGVGVIAFADIMMIEERAGETNKQGAHHSCGNHCMDVIRMQEAFQKKRKKETDSHKPPSSPPLPKLKKMKKVNHFCWLTVKPVYLLIIVTLPSAVTAS</sequence>
<evidence type="ECO:0000256" key="2">
    <source>
        <dbReference type="SAM" id="Phobius"/>
    </source>
</evidence>
<protein>
    <submittedName>
        <fullName evidence="3">Uncharacterized protein</fullName>
    </submittedName>
</protein>
<keyword evidence="2" id="KW-0472">Membrane</keyword>
<feature type="region of interest" description="Disordered" evidence="1">
    <location>
        <begin position="90"/>
        <end position="111"/>
    </location>
</feature>
<comment type="caution">
    <text evidence="3">The sequence shown here is derived from an EMBL/GenBank/DDBJ whole genome shotgun (WGS) entry which is preliminary data.</text>
</comment>
<evidence type="ECO:0000256" key="1">
    <source>
        <dbReference type="SAM" id="MobiDB-lite"/>
    </source>
</evidence>
<keyword evidence="4" id="KW-1185">Reference proteome</keyword>
<keyword evidence="2" id="KW-1133">Transmembrane helix</keyword>
<feature type="transmembrane region" description="Helical" evidence="2">
    <location>
        <begin position="120"/>
        <end position="140"/>
    </location>
</feature>
<evidence type="ECO:0000313" key="4">
    <source>
        <dbReference type="Proteomes" id="UP000245119"/>
    </source>
</evidence>
<gene>
    <name evidence="3" type="ORF">C0Q70_14930</name>
</gene>
<accession>A0A2T7NTE4</accession>
<dbReference type="AlphaFoldDB" id="A0A2T7NTE4"/>
<dbReference type="Proteomes" id="UP000245119">
    <property type="component" value="Linkage Group LG9"/>
</dbReference>
<proteinExistence type="predicted"/>
<dbReference type="EMBL" id="PZQS01000009">
    <property type="protein sequence ID" value="PVD24447.1"/>
    <property type="molecule type" value="Genomic_DNA"/>
</dbReference>
<keyword evidence="2" id="KW-0812">Transmembrane</keyword>
<reference evidence="3 4" key="1">
    <citation type="submission" date="2018-04" db="EMBL/GenBank/DDBJ databases">
        <title>The genome of golden apple snail Pomacea canaliculata provides insight into stress tolerance and invasive adaptation.</title>
        <authorList>
            <person name="Liu C."/>
            <person name="Liu B."/>
            <person name="Ren Y."/>
            <person name="Zhang Y."/>
            <person name="Wang H."/>
            <person name="Li S."/>
            <person name="Jiang F."/>
            <person name="Yin L."/>
            <person name="Zhang G."/>
            <person name="Qian W."/>
            <person name="Fan W."/>
        </authorList>
    </citation>
    <scope>NUCLEOTIDE SEQUENCE [LARGE SCALE GENOMIC DNA]</scope>
    <source>
        <strain evidence="3">SZHN2017</strain>
        <tissue evidence="3">Muscle</tissue>
    </source>
</reference>
<evidence type="ECO:0000313" key="3">
    <source>
        <dbReference type="EMBL" id="PVD24447.1"/>
    </source>
</evidence>